<dbReference type="AlphaFoldDB" id="A0A1I5FVL9"/>
<sequence length="130" mass="12768">MAEGTDWVEQARRLVAGLGETGLGQAVLGQAVFTQAGTDAHGGGPAGDHVPGGDCRWCPVCQLAAVARRPEVSEALADALTSAATALRAFAAAAADAAGPDPAAPAATEDETAASPPAPPPAPVQHIEIA</sequence>
<accession>A0A1I5FVL9</accession>
<evidence type="ECO:0000313" key="3">
    <source>
        <dbReference type="Proteomes" id="UP000183642"/>
    </source>
</evidence>
<organism evidence="2 3">
    <name type="scientific">Geodermatophilus obscurus</name>
    <dbReference type="NCBI Taxonomy" id="1861"/>
    <lineage>
        <taxon>Bacteria</taxon>
        <taxon>Bacillati</taxon>
        <taxon>Actinomycetota</taxon>
        <taxon>Actinomycetes</taxon>
        <taxon>Geodermatophilales</taxon>
        <taxon>Geodermatophilaceae</taxon>
        <taxon>Geodermatophilus</taxon>
    </lineage>
</organism>
<protein>
    <submittedName>
        <fullName evidence="2">Uncharacterized protein</fullName>
    </submittedName>
</protein>
<name>A0A1I5FVL9_9ACTN</name>
<keyword evidence="3" id="KW-1185">Reference proteome</keyword>
<evidence type="ECO:0000256" key="1">
    <source>
        <dbReference type="SAM" id="MobiDB-lite"/>
    </source>
</evidence>
<dbReference type="OrthoDB" id="5196858at2"/>
<dbReference type="EMBL" id="FOWE01000005">
    <property type="protein sequence ID" value="SFO27858.1"/>
    <property type="molecule type" value="Genomic_DNA"/>
</dbReference>
<dbReference type="RefSeq" id="WP_075013801.1">
    <property type="nucleotide sequence ID" value="NZ_FOWE01000005.1"/>
</dbReference>
<reference evidence="3" key="1">
    <citation type="submission" date="2016-10" db="EMBL/GenBank/DDBJ databases">
        <authorList>
            <person name="Varghese N."/>
            <person name="Submissions S."/>
        </authorList>
    </citation>
    <scope>NUCLEOTIDE SEQUENCE [LARGE SCALE GENOMIC DNA]</scope>
    <source>
        <strain evidence="3">DSM 43161</strain>
    </source>
</reference>
<proteinExistence type="predicted"/>
<feature type="compositionally biased region" description="Low complexity" evidence="1">
    <location>
        <begin position="92"/>
        <end position="107"/>
    </location>
</feature>
<dbReference type="Proteomes" id="UP000183642">
    <property type="component" value="Unassembled WGS sequence"/>
</dbReference>
<feature type="region of interest" description="Disordered" evidence="1">
    <location>
        <begin position="92"/>
        <end position="130"/>
    </location>
</feature>
<evidence type="ECO:0000313" key="2">
    <source>
        <dbReference type="EMBL" id="SFO27858.1"/>
    </source>
</evidence>
<gene>
    <name evidence="2" type="ORF">SAMN05660359_02460</name>
</gene>